<feature type="compositionally biased region" description="Basic and acidic residues" evidence="1">
    <location>
        <begin position="47"/>
        <end position="56"/>
    </location>
</feature>
<dbReference type="Pfam" id="PF00069">
    <property type="entry name" value="Pkinase"/>
    <property type="match status" value="1"/>
</dbReference>
<keyword evidence="4" id="KW-1185">Reference proteome</keyword>
<dbReference type="CDD" id="cd00180">
    <property type="entry name" value="PKc"/>
    <property type="match status" value="1"/>
</dbReference>
<proteinExistence type="predicted"/>
<dbReference type="Gene3D" id="3.30.200.20">
    <property type="entry name" value="Phosphorylase Kinase, domain 1"/>
    <property type="match status" value="1"/>
</dbReference>
<evidence type="ECO:0000256" key="1">
    <source>
        <dbReference type="SAM" id="MobiDB-lite"/>
    </source>
</evidence>
<dbReference type="SMART" id="SM00220">
    <property type="entry name" value="S_TKc"/>
    <property type="match status" value="1"/>
</dbReference>
<dbReference type="OrthoDB" id="1046782at2759"/>
<feature type="compositionally biased region" description="Polar residues" evidence="1">
    <location>
        <begin position="112"/>
        <end position="123"/>
    </location>
</feature>
<dbReference type="SUPFAM" id="SSF56112">
    <property type="entry name" value="Protein kinase-like (PK-like)"/>
    <property type="match status" value="1"/>
</dbReference>
<dbReference type="RefSeq" id="XP_031006774.1">
    <property type="nucleotide sequence ID" value="XM_031148451.1"/>
</dbReference>
<dbReference type="PANTHER" id="PTHR24359">
    <property type="entry name" value="SERINE/THREONINE-PROTEIN KINASE SBK1"/>
    <property type="match status" value="1"/>
</dbReference>
<dbReference type="PANTHER" id="PTHR24359:SF1">
    <property type="entry name" value="INHIBITOR OF NUCLEAR FACTOR KAPPA-B KINASE EPSILON SUBUNIT HOMOLOG 1-RELATED"/>
    <property type="match status" value="1"/>
</dbReference>
<dbReference type="Proteomes" id="UP000431533">
    <property type="component" value="Unassembled WGS sequence"/>
</dbReference>
<evidence type="ECO:0000259" key="2">
    <source>
        <dbReference type="PROSITE" id="PS50011"/>
    </source>
</evidence>
<dbReference type="AlphaFoldDB" id="A0A8H8U2D7"/>
<name>A0A8H8U2D7_9HELO</name>
<organism evidence="3 4">
    <name type="scientific">Lachnellula hyalina</name>
    <dbReference type="NCBI Taxonomy" id="1316788"/>
    <lineage>
        <taxon>Eukaryota</taxon>
        <taxon>Fungi</taxon>
        <taxon>Dikarya</taxon>
        <taxon>Ascomycota</taxon>
        <taxon>Pezizomycotina</taxon>
        <taxon>Leotiomycetes</taxon>
        <taxon>Helotiales</taxon>
        <taxon>Lachnaceae</taxon>
        <taxon>Lachnellula</taxon>
    </lineage>
</organism>
<dbReference type="EMBL" id="QGMH01000039">
    <property type="protein sequence ID" value="TVY27986.1"/>
    <property type="molecule type" value="Genomic_DNA"/>
</dbReference>
<dbReference type="GO" id="GO:0005524">
    <property type="term" value="F:ATP binding"/>
    <property type="evidence" value="ECO:0007669"/>
    <property type="project" value="InterPro"/>
</dbReference>
<dbReference type="PROSITE" id="PS50011">
    <property type="entry name" value="PROTEIN_KINASE_DOM"/>
    <property type="match status" value="1"/>
</dbReference>
<gene>
    <name evidence="3" type="ORF">LHYA1_G003481</name>
</gene>
<dbReference type="GeneID" id="41983679"/>
<feature type="region of interest" description="Disordered" evidence="1">
    <location>
        <begin position="39"/>
        <end position="68"/>
    </location>
</feature>
<accession>A0A8H8U2D7</accession>
<comment type="caution">
    <text evidence="3">The sequence shown here is derived from an EMBL/GenBank/DDBJ whole genome shotgun (WGS) entry which is preliminary data.</text>
</comment>
<dbReference type="InterPro" id="IPR011009">
    <property type="entry name" value="Kinase-like_dom_sf"/>
</dbReference>
<dbReference type="InterPro" id="IPR000719">
    <property type="entry name" value="Prot_kinase_dom"/>
</dbReference>
<sequence length="718" mass="82279">MTRNCLQQVRDFFWNHSRADQPTSRDVRKGDGVFVRATGSRKLSLTRNERNDEQRKPLLTKSPPSSLRHFQDNLYKGRLYLPSTPTFLEDQINESSSRGLQEAATDIHTEHSQGTASSSTLGSFKSEDAESSKSLHPPQRSNSGSALYAALFKARHEWPPRMNSYFIPNDELERLLDVDSIMDELGGSQLGPMAAQELHILAQDISNKAPRLFAILVCLGLGHLIPQFIDEEIDDEDLPFGRTDDTKMLGRWQLCSKSRPNEPIRCMAGWNRSNIINFDREQWYVLAHVFDNNEEDRIPHYDIGNNCILPFVKDEEQGDQVKQGGFSTVWEIIIHPAHQKLHCSTNSEKSPPSMALKRLHTPKEEEFLSEVDMFRAFTAHGHPHLVRLLATYRYKNRYYLLFPFAKSNLRKYWESKPIPDFTGSMILWSLHQCKAIASGLHLIHTRQTTQCLAYWAKVPPGNGSFAGVEDADRTFGRHGDIKPENILWSIEIDEIHIDRCKCFLERGYLLIADFGLMDFHRRLTRSKVLPQKIGGSQTYEPPEMGLKKEISRAYDIWSLGCLYLEFITWMILGWEELSAFPKARGMTGASGVTDDTFYTIIQDAQGRFTPHGILRERVREWIRVLHGQPRSSLFIHDFLDLVEDKMLAVDPSTRIACGPLNMELMKMVERGEKEPTYLTEAQPYKRKPRKASTRRFVHDSSSPAPILSGLKRSTTFIL</sequence>
<feature type="domain" description="Protein kinase" evidence="2">
    <location>
        <begin position="315"/>
        <end position="668"/>
    </location>
</feature>
<dbReference type="GO" id="GO:0004674">
    <property type="term" value="F:protein serine/threonine kinase activity"/>
    <property type="evidence" value="ECO:0007669"/>
    <property type="project" value="TreeGrafter"/>
</dbReference>
<feature type="region of interest" description="Disordered" evidence="1">
    <location>
        <begin position="93"/>
        <end position="142"/>
    </location>
</feature>
<protein>
    <recommendedName>
        <fullName evidence="2">Protein kinase domain-containing protein</fullName>
    </recommendedName>
</protein>
<evidence type="ECO:0000313" key="4">
    <source>
        <dbReference type="Proteomes" id="UP000431533"/>
    </source>
</evidence>
<reference evidence="3 4" key="1">
    <citation type="submission" date="2018-05" db="EMBL/GenBank/DDBJ databases">
        <title>Genome sequencing and assembly of the regulated plant pathogen Lachnellula willkommii and related sister species for the development of diagnostic species identification markers.</title>
        <authorList>
            <person name="Giroux E."/>
            <person name="Bilodeau G."/>
        </authorList>
    </citation>
    <scope>NUCLEOTIDE SEQUENCE [LARGE SCALE GENOMIC DNA]</scope>
    <source>
        <strain evidence="3 4">CBS 185.66</strain>
    </source>
</reference>
<evidence type="ECO:0000313" key="3">
    <source>
        <dbReference type="EMBL" id="TVY27986.1"/>
    </source>
</evidence>
<dbReference type="Gene3D" id="1.10.510.10">
    <property type="entry name" value="Transferase(Phosphotransferase) domain 1"/>
    <property type="match status" value="1"/>
</dbReference>